<comment type="caution">
    <text evidence="1">The sequence shown here is derived from an EMBL/GenBank/DDBJ whole genome shotgun (WGS) entry which is preliminary data.</text>
</comment>
<evidence type="ECO:0000313" key="2">
    <source>
        <dbReference type="Proteomes" id="UP001362999"/>
    </source>
</evidence>
<name>A0AAW0DEI3_9AGAR</name>
<sequence>MSVEHDLKQSHNVISDAAVIHYDTYTNVRKINYVHMIDIGQSSLTTRERIQSKASLGKRWLVEVDHNKKIHSFETPNATKTEEFLVLDPAPTAYAFDAIDASFDECKASRINSVEPQRNCGVDRIPTSSVPRRATRPFLRPPDLNPRSFKCAFEGNEAVFEFVEAPGDFGGFRGGREVAFRRVFVNWEDPRLGWYWDPWSKKARIVVFQTIGGENGGKTQEISSKSVEYRLDVVGRTPSREPEGAQGGVWASSTVWAPGGRRYVTG</sequence>
<evidence type="ECO:0000313" key="1">
    <source>
        <dbReference type="EMBL" id="KAK7049164.1"/>
    </source>
</evidence>
<accession>A0AAW0DEI3</accession>
<reference evidence="1 2" key="1">
    <citation type="journal article" date="2024" name="J Genomics">
        <title>Draft genome sequencing and assembly of Favolaschia claudopus CIRM-BRFM 2984 isolated from oak limbs.</title>
        <authorList>
            <person name="Navarro D."/>
            <person name="Drula E."/>
            <person name="Chaduli D."/>
            <person name="Cazenave R."/>
            <person name="Ahrendt S."/>
            <person name="Wang J."/>
            <person name="Lipzen A."/>
            <person name="Daum C."/>
            <person name="Barry K."/>
            <person name="Grigoriev I.V."/>
            <person name="Favel A."/>
            <person name="Rosso M.N."/>
            <person name="Martin F."/>
        </authorList>
    </citation>
    <scope>NUCLEOTIDE SEQUENCE [LARGE SCALE GENOMIC DNA]</scope>
    <source>
        <strain evidence="1 2">CIRM-BRFM 2984</strain>
    </source>
</reference>
<gene>
    <name evidence="1" type="ORF">R3P38DRAFT_2765012</name>
</gene>
<organism evidence="1 2">
    <name type="scientific">Favolaschia claudopus</name>
    <dbReference type="NCBI Taxonomy" id="2862362"/>
    <lineage>
        <taxon>Eukaryota</taxon>
        <taxon>Fungi</taxon>
        <taxon>Dikarya</taxon>
        <taxon>Basidiomycota</taxon>
        <taxon>Agaricomycotina</taxon>
        <taxon>Agaricomycetes</taxon>
        <taxon>Agaricomycetidae</taxon>
        <taxon>Agaricales</taxon>
        <taxon>Marasmiineae</taxon>
        <taxon>Mycenaceae</taxon>
        <taxon>Favolaschia</taxon>
    </lineage>
</organism>
<protein>
    <submittedName>
        <fullName evidence="1">Uncharacterized protein</fullName>
    </submittedName>
</protein>
<dbReference type="EMBL" id="JAWWNJ010000009">
    <property type="protein sequence ID" value="KAK7049164.1"/>
    <property type="molecule type" value="Genomic_DNA"/>
</dbReference>
<dbReference type="AlphaFoldDB" id="A0AAW0DEI3"/>
<proteinExistence type="predicted"/>
<keyword evidence="2" id="KW-1185">Reference proteome</keyword>
<dbReference type="Proteomes" id="UP001362999">
    <property type="component" value="Unassembled WGS sequence"/>
</dbReference>